<dbReference type="InterPro" id="IPR004358">
    <property type="entry name" value="Sig_transdc_His_kin-like_C"/>
</dbReference>
<dbReference type="SUPFAM" id="SSF47384">
    <property type="entry name" value="Homodimeric domain of signal transducing histidine kinase"/>
    <property type="match status" value="1"/>
</dbReference>
<keyword evidence="8" id="KW-0175">Coiled coil</keyword>
<dbReference type="GO" id="GO:0005886">
    <property type="term" value="C:plasma membrane"/>
    <property type="evidence" value="ECO:0007669"/>
    <property type="project" value="TreeGrafter"/>
</dbReference>
<evidence type="ECO:0000256" key="7">
    <source>
        <dbReference type="ARBA" id="ARBA00023012"/>
    </source>
</evidence>
<reference evidence="11" key="1">
    <citation type="submission" date="2021-06" db="EMBL/GenBank/DDBJ databases">
        <title>Description of novel taxa of the family Lachnospiraceae.</title>
        <authorList>
            <person name="Chaplin A.V."/>
            <person name="Sokolova S.R."/>
            <person name="Pikina A.P."/>
            <person name="Korzhanova M."/>
            <person name="Belova V."/>
            <person name="Korostin D."/>
            <person name="Efimov B.A."/>
        </authorList>
    </citation>
    <scope>NUCLEOTIDE SEQUENCE</scope>
    <source>
        <strain evidence="11">ASD5720</strain>
    </source>
</reference>
<evidence type="ECO:0000256" key="4">
    <source>
        <dbReference type="ARBA" id="ARBA00022553"/>
    </source>
</evidence>
<gene>
    <name evidence="11" type="ORF">KTH89_20820</name>
</gene>
<feature type="transmembrane region" description="Helical" evidence="9">
    <location>
        <begin position="95"/>
        <end position="113"/>
    </location>
</feature>
<dbReference type="SMART" id="SM00388">
    <property type="entry name" value="HisKA"/>
    <property type="match status" value="1"/>
</dbReference>
<keyword evidence="9" id="KW-1133">Transmembrane helix</keyword>
<evidence type="ECO:0000256" key="1">
    <source>
        <dbReference type="ARBA" id="ARBA00000085"/>
    </source>
</evidence>
<keyword evidence="9" id="KW-0812">Transmembrane</keyword>
<protein>
    <recommendedName>
        <fullName evidence="3">histidine kinase</fullName>
        <ecNumber evidence="3">2.7.13.3</ecNumber>
    </recommendedName>
</protein>
<feature type="domain" description="Histidine kinase" evidence="10">
    <location>
        <begin position="185"/>
        <end position="394"/>
    </location>
</feature>
<comment type="caution">
    <text evidence="11">The sequence shown here is derived from an EMBL/GenBank/DDBJ whole genome shotgun (WGS) entry which is preliminary data.</text>
</comment>
<dbReference type="Gene3D" id="1.10.287.130">
    <property type="match status" value="1"/>
</dbReference>
<evidence type="ECO:0000256" key="8">
    <source>
        <dbReference type="SAM" id="Coils"/>
    </source>
</evidence>
<evidence type="ECO:0000259" key="10">
    <source>
        <dbReference type="PROSITE" id="PS50109"/>
    </source>
</evidence>
<comment type="subcellular location">
    <subcellularLocation>
        <location evidence="2">Membrane</location>
    </subcellularLocation>
</comment>
<dbReference type="InterPro" id="IPR036890">
    <property type="entry name" value="HATPase_C_sf"/>
</dbReference>
<name>A0A949K3B7_9FIRM</name>
<dbReference type="SMART" id="SM00387">
    <property type="entry name" value="HATPase_c"/>
    <property type="match status" value="1"/>
</dbReference>
<evidence type="ECO:0000313" key="11">
    <source>
        <dbReference type="EMBL" id="MBU9738984.1"/>
    </source>
</evidence>
<keyword evidence="7" id="KW-0902">Two-component regulatory system</keyword>
<dbReference type="EC" id="2.7.13.3" evidence="3"/>
<organism evidence="11 12">
    <name type="scientific">Diplocloster agilis</name>
    <dbReference type="NCBI Taxonomy" id="2850323"/>
    <lineage>
        <taxon>Bacteria</taxon>
        <taxon>Bacillati</taxon>
        <taxon>Bacillota</taxon>
        <taxon>Clostridia</taxon>
        <taxon>Lachnospirales</taxon>
        <taxon>Lachnospiraceae</taxon>
        <taxon>Diplocloster</taxon>
    </lineage>
</organism>
<proteinExistence type="predicted"/>
<keyword evidence="9" id="KW-0472">Membrane</keyword>
<dbReference type="Gene3D" id="3.30.565.10">
    <property type="entry name" value="Histidine kinase-like ATPase, C-terminal domain"/>
    <property type="match status" value="1"/>
</dbReference>
<dbReference type="SUPFAM" id="SSF55874">
    <property type="entry name" value="ATPase domain of HSP90 chaperone/DNA topoisomerase II/histidine kinase"/>
    <property type="match status" value="1"/>
</dbReference>
<dbReference type="GO" id="GO:0004721">
    <property type="term" value="F:phosphoprotein phosphatase activity"/>
    <property type="evidence" value="ECO:0007669"/>
    <property type="project" value="TreeGrafter"/>
</dbReference>
<sequence>MNRKRRMYCYASILLLILGLGAFCGLLLGRWAANVASRQIYGVTAGVMAGPEDAGLAAAEALKRPDEKMITRGQAELERYGYTPEIFVRYFTGKTVPAGMLLFCVLAVIWLITRMLQTRSLKRRVEGLTKVLRTVNRGGQAPLAFAIEDDFSRLEDELGKTVNELKRSREEAVEVQKSLAENLADISHQLKTPVSSMTLMAEMLKDEVRGDGQIYIRKLEEQIERMNRLVTSLLTLSRLDAGTLPLKRECVDITSAVQAAADTLSPVLSNQKQMVAIQEGSDASVIGDFYWTVEIFINLLKNCSEHTPDGGRISVYWEQNPIYTQVSVEDNGPGFAKEDLTNLFRRFYQGNSSAKDGTGIGLALARKLAQSQNASLTAENNPTGGARFLLRFYH</sequence>
<dbReference type="AlphaFoldDB" id="A0A949K3B7"/>
<evidence type="ECO:0000256" key="6">
    <source>
        <dbReference type="ARBA" id="ARBA00022777"/>
    </source>
</evidence>
<keyword evidence="12" id="KW-1185">Reference proteome</keyword>
<dbReference type="Pfam" id="PF00512">
    <property type="entry name" value="HisKA"/>
    <property type="match status" value="1"/>
</dbReference>
<dbReference type="InterPro" id="IPR036097">
    <property type="entry name" value="HisK_dim/P_sf"/>
</dbReference>
<keyword evidence="5" id="KW-0808">Transferase</keyword>
<dbReference type="RefSeq" id="WP_158347232.1">
    <property type="nucleotide sequence ID" value="NZ_JAHQCW010000046.1"/>
</dbReference>
<dbReference type="InterPro" id="IPR003661">
    <property type="entry name" value="HisK_dim/P_dom"/>
</dbReference>
<dbReference type="PRINTS" id="PR00344">
    <property type="entry name" value="BCTRLSENSOR"/>
</dbReference>
<dbReference type="InterPro" id="IPR050351">
    <property type="entry name" value="BphY/WalK/GraS-like"/>
</dbReference>
<evidence type="ECO:0000256" key="2">
    <source>
        <dbReference type="ARBA" id="ARBA00004370"/>
    </source>
</evidence>
<dbReference type="PANTHER" id="PTHR45453:SF1">
    <property type="entry name" value="PHOSPHATE REGULON SENSOR PROTEIN PHOR"/>
    <property type="match status" value="1"/>
</dbReference>
<evidence type="ECO:0000256" key="5">
    <source>
        <dbReference type="ARBA" id="ARBA00022679"/>
    </source>
</evidence>
<dbReference type="PANTHER" id="PTHR45453">
    <property type="entry name" value="PHOSPHATE REGULON SENSOR PROTEIN PHOR"/>
    <property type="match status" value="1"/>
</dbReference>
<evidence type="ECO:0000256" key="3">
    <source>
        <dbReference type="ARBA" id="ARBA00012438"/>
    </source>
</evidence>
<dbReference type="GO" id="GO:0000155">
    <property type="term" value="F:phosphorelay sensor kinase activity"/>
    <property type="evidence" value="ECO:0007669"/>
    <property type="project" value="InterPro"/>
</dbReference>
<dbReference type="CDD" id="cd00075">
    <property type="entry name" value="HATPase"/>
    <property type="match status" value="1"/>
</dbReference>
<dbReference type="Proteomes" id="UP000712157">
    <property type="component" value="Unassembled WGS sequence"/>
</dbReference>
<evidence type="ECO:0000256" key="9">
    <source>
        <dbReference type="SAM" id="Phobius"/>
    </source>
</evidence>
<dbReference type="EMBL" id="JAHQCW010000046">
    <property type="protein sequence ID" value="MBU9738984.1"/>
    <property type="molecule type" value="Genomic_DNA"/>
</dbReference>
<dbReference type="GO" id="GO:0016036">
    <property type="term" value="P:cellular response to phosphate starvation"/>
    <property type="evidence" value="ECO:0007669"/>
    <property type="project" value="TreeGrafter"/>
</dbReference>
<keyword evidence="4" id="KW-0597">Phosphoprotein</keyword>
<dbReference type="InterPro" id="IPR005467">
    <property type="entry name" value="His_kinase_dom"/>
</dbReference>
<accession>A0A949K3B7</accession>
<dbReference type="PROSITE" id="PS50109">
    <property type="entry name" value="HIS_KIN"/>
    <property type="match status" value="1"/>
</dbReference>
<dbReference type="CDD" id="cd00082">
    <property type="entry name" value="HisKA"/>
    <property type="match status" value="1"/>
</dbReference>
<feature type="coiled-coil region" evidence="8">
    <location>
        <begin position="151"/>
        <end position="182"/>
    </location>
</feature>
<keyword evidence="6 11" id="KW-0418">Kinase</keyword>
<comment type="catalytic activity">
    <reaction evidence="1">
        <text>ATP + protein L-histidine = ADP + protein N-phospho-L-histidine.</text>
        <dbReference type="EC" id="2.7.13.3"/>
    </reaction>
</comment>
<evidence type="ECO:0000313" key="12">
    <source>
        <dbReference type="Proteomes" id="UP000712157"/>
    </source>
</evidence>
<dbReference type="InterPro" id="IPR003594">
    <property type="entry name" value="HATPase_dom"/>
</dbReference>
<dbReference type="Pfam" id="PF02518">
    <property type="entry name" value="HATPase_c"/>
    <property type="match status" value="1"/>
</dbReference>